<dbReference type="SUPFAM" id="SSF52738">
    <property type="entry name" value="Methylesterase CheB, C-terminal domain"/>
    <property type="match status" value="1"/>
</dbReference>
<evidence type="ECO:0000259" key="8">
    <source>
        <dbReference type="PROSITE" id="PS50110"/>
    </source>
</evidence>
<evidence type="ECO:0000256" key="6">
    <source>
        <dbReference type="PROSITE-ProRule" id="PRU00050"/>
    </source>
</evidence>
<dbReference type="HAMAP" id="MF_00099">
    <property type="entry name" value="CheB_chemtxs"/>
    <property type="match status" value="1"/>
</dbReference>
<evidence type="ECO:0000256" key="2">
    <source>
        <dbReference type="ARBA" id="ARBA00022500"/>
    </source>
</evidence>
<protein>
    <recommendedName>
        <fullName evidence="5">Protein-glutamate methylesterase/protein-glutamine glutaminase</fullName>
        <ecNumber evidence="5">3.1.1.61</ecNumber>
        <ecNumber evidence="5">3.5.1.44</ecNumber>
    </recommendedName>
</protein>
<dbReference type="InterPro" id="IPR001789">
    <property type="entry name" value="Sig_transdc_resp-reg_receiver"/>
</dbReference>
<feature type="domain" description="CheB-type methylesterase" evidence="9">
    <location>
        <begin position="143"/>
        <end position="331"/>
    </location>
</feature>
<comment type="PTM">
    <text evidence="5">Phosphorylated by CheA. Phosphorylation of the N-terminal regulatory domain activates the methylesterase activity.</text>
</comment>
<dbReference type="Pfam" id="PF01339">
    <property type="entry name" value="CheB_methylest"/>
    <property type="match status" value="1"/>
</dbReference>
<comment type="domain">
    <text evidence="5">Contains a C-terminal catalytic domain, and an N-terminal region which modulates catalytic activity.</text>
</comment>
<keyword evidence="2 5" id="KW-0145">Chemotaxis</keyword>
<dbReference type="EC" id="3.5.1.44" evidence="5"/>
<dbReference type="GO" id="GO:0006935">
    <property type="term" value="P:chemotaxis"/>
    <property type="evidence" value="ECO:0007669"/>
    <property type="project" value="UniProtKB-UniRule"/>
</dbReference>
<evidence type="ECO:0000313" key="11">
    <source>
        <dbReference type="Proteomes" id="UP000288028"/>
    </source>
</evidence>
<accession>A0A430B563</accession>
<reference evidence="10 11" key="1">
    <citation type="submission" date="2017-05" db="EMBL/GenBank/DDBJ databases">
        <title>Vagococcus spp. assemblies.</title>
        <authorList>
            <person name="Gulvik C.A."/>
        </authorList>
    </citation>
    <scope>NUCLEOTIDE SEQUENCE [LARGE SCALE GENOMIC DNA]</scope>
    <source>
        <strain evidence="10 11">SS1714</strain>
    </source>
</reference>
<feature type="active site" evidence="5 6">
    <location>
        <position position="273"/>
    </location>
</feature>
<keyword evidence="3 5" id="KW-0378">Hydrolase</keyword>
<gene>
    <name evidence="5" type="primary">cheB</name>
    <name evidence="10" type="ORF">CBF28_06395</name>
</gene>
<dbReference type="InterPro" id="IPR035909">
    <property type="entry name" value="CheB_C"/>
</dbReference>
<dbReference type="GO" id="GO:0005737">
    <property type="term" value="C:cytoplasm"/>
    <property type="evidence" value="ECO:0007669"/>
    <property type="project" value="UniProtKB-SubCell"/>
</dbReference>
<dbReference type="GO" id="GO:0008984">
    <property type="term" value="F:protein-glutamate methylesterase activity"/>
    <property type="evidence" value="ECO:0007669"/>
    <property type="project" value="UniProtKB-UniRule"/>
</dbReference>
<comment type="subcellular location">
    <subcellularLocation>
        <location evidence="5">Cytoplasm</location>
    </subcellularLocation>
</comment>
<dbReference type="NCBIfam" id="NF001965">
    <property type="entry name" value="PRK00742.1"/>
    <property type="match status" value="1"/>
</dbReference>
<dbReference type="PIRSF" id="PIRSF000876">
    <property type="entry name" value="RR_chemtxs_CheB"/>
    <property type="match status" value="1"/>
</dbReference>
<name>A0A430B563_9ENTE</name>
<dbReference type="InterPro" id="IPR000673">
    <property type="entry name" value="Sig_transdc_resp-reg_Me-estase"/>
</dbReference>
<feature type="active site" evidence="5 6">
    <location>
        <position position="154"/>
    </location>
</feature>
<keyword evidence="11" id="KW-1185">Reference proteome</keyword>
<evidence type="ECO:0000256" key="1">
    <source>
        <dbReference type="ARBA" id="ARBA00022490"/>
    </source>
</evidence>
<dbReference type="PROSITE" id="PS50110">
    <property type="entry name" value="RESPONSE_REGULATORY"/>
    <property type="match status" value="1"/>
</dbReference>
<dbReference type="CDD" id="cd17541">
    <property type="entry name" value="REC_CheB-like"/>
    <property type="match status" value="1"/>
</dbReference>
<comment type="function">
    <text evidence="5">Involved in chemotaxis. Part of a chemotaxis signal transduction system that modulates chemotaxis in response to various stimuli. Catalyzes the demethylation of specific methylglutamate residues introduced into the chemoreceptors (methyl-accepting chemotaxis proteins or MCP) by CheR. Also mediates the irreversible deamidation of specific glutamine residues to glutamic acid.</text>
</comment>
<dbReference type="GO" id="GO:0000156">
    <property type="term" value="F:phosphorelay response regulator activity"/>
    <property type="evidence" value="ECO:0007669"/>
    <property type="project" value="InterPro"/>
</dbReference>
<feature type="modified residue" description="4-aspartylphosphate" evidence="5 7">
    <location>
        <position position="50"/>
    </location>
</feature>
<dbReference type="SMART" id="SM00448">
    <property type="entry name" value="REC"/>
    <property type="match status" value="1"/>
</dbReference>
<keyword evidence="1 5" id="KW-0963">Cytoplasm</keyword>
<evidence type="ECO:0000313" key="10">
    <source>
        <dbReference type="EMBL" id="RSU15496.1"/>
    </source>
</evidence>
<dbReference type="SUPFAM" id="SSF52172">
    <property type="entry name" value="CheY-like"/>
    <property type="match status" value="1"/>
</dbReference>
<dbReference type="PROSITE" id="PS50122">
    <property type="entry name" value="CHEB"/>
    <property type="match status" value="1"/>
</dbReference>
<evidence type="ECO:0000256" key="4">
    <source>
        <dbReference type="ARBA" id="ARBA00048267"/>
    </source>
</evidence>
<dbReference type="EC" id="3.1.1.61" evidence="5"/>
<evidence type="ECO:0000256" key="3">
    <source>
        <dbReference type="ARBA" id="ARBA00022801"/>
    </source>
</evidence>
<dbReference type="GO" id="GO:0050568">
    <property type="term" value="F:protein-glutamine glutaminase activity"/>
    <property type="evidence" value="ECO:0007669"/>
    <property type="project" value="UniProtKB-UniRule"/>
</dbReference>
<dbReference type="AlphaFoldDB" id="A0A430B563"/>
<comment type="catalytic activity">
    <reaction evidence="4 5">
        <text>[protein]-L-glutamate 5-O-methyl ester + H2O = L-glutamyl-[protein] + methanol + H(+)</text>
        <dbReference type="Rhea" id="RHEA:23236"/>
        <dbReference type="Rhea" id="RHEA-COMP:10208"/>
        <dbReference type="Rhea" id="RHEA-COMP:10311"/>
        <dbReference type="ChEBI" id="CHEBI:15377"/>
        <dbReference type="ChEBI" id="CHEBI:15378"/>
        <dbReference type="ChEBI" id="CHEBI:17790"/>
        <dbReference type="ChEBI" id="CHEBI:29973"/>
        <dbReference type="ChEBI" id="CHEBI:82795"/>
        <dbReference type="EC" id="3.1.1.61"/>
    </reaction>
</comment>
<dbReference type="PANTHER" id="PTHR42872">
    <property type="entry name" value="PROTEIN-GLUTAMATE METHYLESTERASE/PROTEIN-GLUTAMINE GLUTAMINASE"/>
    <property type="match status" value="1"/>
</dbReference>
<dbReference type="InterPro" id="IPR008248">
    <property type="entry name" value="CheB-like"/>
</dbReference>
<evidence type="ECO:0000259" key="9">
    <source>
        <dbReference type="PROSITE" id="PS50122"/>
    </source>
</evidence>
<organism evidence="10 11">
    <name type="scientific">Vagococcus carniphilus</name>
    <dbReference type="NCBI Taxonomy" id="218144"/>
    <lineage>
        <taxon>Bacteria</taxon>
        <taxon>Bacillati</taxon>
        <taxon>Bacillota</taxon>
        <taxon>Bacilli</taxon>
        <taxon>Lactobacillales</taxon>
        <taxon>Enterococcaceae</taxon>
        <taxon>Vagococcus</taxon>
    </lineage>
</organism>
<dbReference type="Gene3D" id="3.40.50.2300">
    <property type="match status" value="1"/>
</dbReference>
<dbReference type="InterPro" id="IPR011006">
    <property type="entry name" value="CheY-like_superfamily"/>
</dbReference>
<comment type="caution">
    <text evidence="10">The sequence shown here is derived from an EMBL/GenBank/DDBJ whole genome shotgun (WGS) entry which is preliminary data.</text>
</comment>
<dbReference type="Pfam" id="PF00072">
    <property type="entry name" value="Response_reg"/>
    <property type="match status" value="1"/>
</dbReference>
<evidence type="ECO:0000256" key="7">
    <source>
        <dbReference type="PROSITE-ProRule" id="PRU00169"/>
    </source>
</evidence>
<dbReference type="PANTHER" id="PTHR42872:SF6">
    <property type="entry name" value="PROTEIN-GLUTAMATE METHYLESTERASE_PROTEIN-GLUTAMINE GLUTAMINASE"/>
    <property type="match status" value="1"/>
</dbReference>
<dbReference type="Proteomes" id="UP000288028">
    <property type="component" value="Unassembled WGS sequence"/>
</dbReference>
<comment type="similarity">
    <text evidence="5">Belongs to the CheB family.</text>
</comment>
<sequence>MVVDDSAFMRKVISDQINKIPNLSVCVTARSGEDALHKLNKVKPDLITLDIEMTGMNGLETLEKIKTEFDIPVIMLSSHSGEEMTITCLEKGAMDFVEKPANLSDIEESFTLELGSKIKSIVPSVEVKPVMKQVSDNKGKAFPTQIKAIVIGASTGGPKALMQLIKCIPESLKIPIFIVQHMPKGFTKSFSNRLNQEASVEVVEATHGEMIRPGVVYVAPGDYHMRIDGRTIQLSEEEKIHSVRPAVDPLFHSASKVYGKHLVGVILTGMGSDGADGMKVISENGGFNIAQNRETSVVYGMPRRAAELGVVDEVLSLDMIGTKIDWMIRVKQ</sequence>
<dbReference type="Gene3D" id="3.40.50.180">
    <property type="entry name" value="Methylesterase CheB, C-terminal domain"/>
    <property type="match status" value="1"/>
</dbReference>
<evidence type="ECO:0000256" key="5">
    <source>
        <dbReference type="HAMAP-Rule" id="MF_00099"/>
    </source>
</evidence>
<keyword evidence="5 7" id="KW-0597">Phosphoprotein</keyword>
<feature type="active site" evidence="5 6">
    <location>
        <position position="181"/>
    </location>
</feature>
<proteinExistence type="inferred from homology"/>
<dbReference type="EMBL" id="NGKB01000005">
    <property type="protein sequence ID" value="RSU15496.1"/>
    <property type="molecule type" value="Genomic_DNA"/>
</dbReference>
<comment type="catalytic activity">
    <reaction evidence="5">
        <text>L-glutaminyl-[protein] + H2O = L-glutamyl-[protein] + NH4(+)</text>
        <dbReference type="Rhea" id="RHEA:16441"/>
        <dbReference type="Rhea" id="RHEA-COMP:10207"/>
        <dbReference type="Rhea" id="RHEA-COMP:10208"/>
        <dbReference type="ChEBI" id="CHEBI:15377"/>
        <dbReference type="ChEBI" id="CHEBI:28938"/>
        <dbReference type="ChEBI" id="CHEBI:29973"/>
        <dbReference type="ChEBI" id="CHEBI:30011"/>
        <dbReference type="EC" id="3.5.1.44"/>
    </reaction>
</comment>
<feature type="domain" description="Response regulatory" evidence="8">
    <location>
        <begin position="1"/>
        <end position="114"/>
    </location>
</feature>
<dbReference type="CDD" id="cd16432">
    <property type="entry name" value="CheB_Rec"/>
    <property type="match status" value="1"/>
</dbReference>